<dbReference type="InterPro" id="IPR011583">
    <property type="entry name" value="Chitinase_II/V-like_cat"/>
</dbReference>
<dbReference type="PANTHER" id="PTHR46066">
    <property type="entry name" value="CHITINASE DOMAIN-CONTAINING PROTEIN 1 FAMILY MEMBER"/>
    <property type="match status" value="1"/>
</dbReference>
<gene>
    <name evidence="3" type="ORF">P6N53_04610</name>
</gene>
<dbReference type="Gene3D" id="3.20.20.80">
    <property type="entry name" value="Glycosidases"/>
    <property type="match status" value="1"/>
</dbReference>
<dbReference type="EMBL" id="JARPTC010000005">
    <property type="protein sequence ID" value="MDO7786502.1"/>
    <property type="molecule type" value="Genomic_DNA"/>
</dbReference>
<evidence type="ECO:0000259" key="2">
    <source>
        <dbReference type="PROSITE" id="PS51910"/>
    </source>
</evidence>
<dbReference type="Proteomes" id="UP001172911">
    <property type="component" value="Unassembled WGS sequence"/>
</dbReference>
<reference evidence="3" key="1">
    <citation type="journal article" date="2023" name="J. Hazard. Mater.">
        <title>Anaerobic biodegradation of pyrene and benzo[a]pyrene by a new sulfate-reducing Desulforamulus aquiferis strain DSA.</title>
        <authorList>
            <person name="Zhang Z."/>
            <person name="Sun J."/>
            <person name="Gong X."/>
            <person name="Wang C."/>
            <person name="Wang H."/>
        </authorList>
    </citation>
    <scope>NUCLEOTIDE SEQUENCE</scope>
    <source>
        <strain evidence="3">DSA</strain>
    </source>
</reference>
<dbReference type="InterPro" id="IPR036582">
    <property type="entry name" value="Mao_N_sf"/>
</dbReference>
<dbReference type="SUPFAM" id="SSF51445">
    <property type="entry name" value="(Trans)glycosidases"/>
    <property type="match status" value="1"/>
</dbReference>
<dbReference type="RefSeq" id="WP_304541542.1">
    <property type="nucleotide sequence ID" value="NZ_JARPTC010000005.1"/>
</dbReference>
<dbReference type="Pfam" id="PF07833">
    <property type="entry name" value="Cu_amine_oxidN1"/>
    <property type="match status" value="1"/>
</dbReference>
<protein>
    <submittedName>
        <fullName evidence="3">Stalk domain-containing protein</fullName>
    </submittedName>
</protein>
<evidence type="ECO:0000313" key="3">
    <source>
        <dbReference type="EMBL" id="MDO7786502.1"/>
    </source>
</evidence>
<dbReference type="SMART" id="SM00636">
    <property type="entry name" value="Glyco_18"/>
    <property type="match status" value="1"/>
</dbReference>
<feature type="signal peptide" evidence="1">
    <location>
        <begin position="1"/>
        <end position="23"/>
    </location>
</feature>
<name>A0AAW7ZAY4_9FIRM</name>
<dbReference type="InterPro" id="IPR001223">
    <property type="entry name" value="Glyco_hydro18_cat"/>
</dbReference>
<evidence type="ECO:0000256" key="1">
    <source>
        <dbReference type="SAM" id="SignalP"/>
    </source>
</evidence>
<dbReference type="GO" id="GO:0008061">
    <property type="term" value="F:chitin binding"/>
    <property type="evidence" value="ECO:0007669"/>
    <property type="project" value="InterPro"/>
</dbReference>
<keyword evidence="4" id="KW-1185">Reference proteome</keyword>
<dbReference type="PANTHER" id="PTHR46066:SF2">
    <property type="entry name" value="CHITINASE DOMAIN-CONTAINING PROTEIN 1"/>
    <property type="match status" value="1"/>
</dbReference>
<reference evidence="3" key="2">
    <citation type="submission" date="2023-03" db="EMBL/GenBank/DDBJ databases">
        <authorList>
            <person name="Zhang Z."/>
        </authorList>
    </citation>
    <scope>NUCLEOTIDE SEQUENCE</scope>
    <source>
        <strain evidence="3">DSA</strain>
    </source>
</reference>
<dbReference type="InterPro" id="IPR017853">
    <property type="entry name" value="GH"/>
</dbReference>
<feature type="chain" id="PRO_5043970127" evidence="1">
    <location>
        <begin position="24"/>
        <end position="428"/>
    </location>
</feature>
<dbReference type="GO" id="GO:0005975">
    <property type="term" value="P:carbohydrate metabolic process"/>
    <property type="evidence" value="ECO:0007669"/>
    <property type="project" value="InterPro"/>
</dbReference>
<dbReference type="InterPro" id="IPR012854">
    <property type="entry name" value="Cu_amine_oxidase-like_N"/>
</dbReference>
<organism evidence="3 4">
    <name type="scientific">Desulforamulus aquiferis</name>
    <dbReference type="NCBI Taxonomy" id="1397668"/>
    <lineage>
        <taxon>Bacteria</taxon>
        <taxon>Bacillati</taxon>
        <taxon>Bacillota</taxon>
        <taxon>Clostridia</taxon>
        <taxon>Eubacteriales</taxon>
        <taxon>Peptococcaceae</taxon>
        <taxon>Desulforamulus</taxon>
    </lineage>
</organism>
<accession>A0AAW7ZAY4</accession>
<dbReference type="Pfam" id="PF00704">
    <property type="entry name" value="Glyco_hydro_18"/>
    <property type="match status" value="1"/>
</dbReference>
<sequence>MNRLICLLSILLLLVLPILPAQAQTSDEIKVFINEQPVNLDESPFVQDNRTLVPFRPLAEAMQVNVAYQSSTQRILAQGSNNTVTLTVGDQGANVNGEKILLDVAPQIINGRTFIPLRFFSEVFGCQVQWISETRLIKITLPPQEMEVIGFYALGDMQTSSWTNLFTTSYPETSKGNTENITGLAFGWYSLDQEGNLLTDSKTGWQRPDDYEAVLEAAKGYQMTTEMVVHMIDGDSSLTNLLNSQLAMERAIANIAKEASLYRGVNLDFEGLGWQDKGEQLVKTRDSFTYFVEMLSKQLKKEGLELTLSLHAPNSAYQGYDYKSLGSFADRIIIMAYDYGVKPEPDAMVSQAVQGAMINVPANKLLLGISLPSENPASLKSKINIARMYNLKGIALWRLGLLSNDMWSSLEASAQAKKLFNNENSARD</sequence>
<dbReference type="SUPFAM" id="SSF55383">
    <property type="entry name" value="Copper amine oxidase, domain N"/>
    <property type="match status" value="1"/>
</dbReference>
<keyword evidence="1" id="KW-0732">Signal</keyword>
<proteinExistence type="predicted"/>
<dbReference type="PROSITE" id="PS51910">
    <property type="entry name" value="GH18_2"/>
    <property type="match status" value="1"/>
</dbReference>
<feature type="domain" description="GH18" evidence="2">
    <location>
        <begin position="146"/>
        <end position="413"/>
    </location>
</feature>
<dbReference type="Gene3D" id="3.30.457.10">
    <property type="entry name" value="Copper amine oxidase-like, N-terminal domain"/>
    <property type="match status" value="1"/>
</dbReference>
<dbReference type="AlphaFoldDB" id="A0AAW7ZAY4"/>
<evidence type="ECO:0000313" key="4">
    <source>
        <dbReference type="Proteomes" id="UP001172911"/>
    </source>
</evidence>
<comment type="caution">
    <text evidence="3">The sequence shown here is derived from an EMBL/GenBank/DDBJ whole genome shotgun (WGS) entry which is preliminary data.</text>
</comment>